<reference evidence="3 4" key="2">
    <citation type="submission" date="2018-11" db="EMBL/GenBank/DDBJ databases">
        <authorList>
            <consortium name="Pathogen Informatics"/>
        </authorList>
    </citation>
    <scope>NUCLEOTIDE SEQUENCE [LARGE SCALE GENOMIC DNA]</scope>
</reference>
<feature type="signal peptide" evidence="2">
    <location>
        <begin position="1"/>
        <end position="25"/>
    </location>
</feature>
<feature type="compositionally biased region" description="Gly residues" evidence="1">
    <location>
        <begin position="89"/>
        <end position="112"/>
    </location>
</feature>
<feature type="region of interest" description="Disordered" evidence="1">
    <location>
        <begin position="89"/>
        <end position="126"/>
    </location>
</feature>
<evidence type="ECO:0000313" key="4">
    <source>
        <dbReference type="Proteomes" id="UP000282613"/>
    </source>
</evidence>
<evidence type="ECO:0000256" key="1">
    <source>
        <dbReference type="SAM" id="MobiDB-lite"/>
    </source>
</evidence>
<protein>
    <submittedName>
        <fullName evidence="3 5">Uncharacterized protein</fullName>
    </submittedName>
</protein>
<evidence type="ECO:0000256" key="2">
    <source>
        <dbReference type="SAM" id="SignalP"/>
    </source>
</evidence>
<sequence length="126" mass="12873">MEHDVEAQTQSCLVLLPTILPFLLASLSHLCPASLSLHSQPSPTSTPPSNSPSHHPFTQYCMPTCLHPHLNTCVMMSFKCAKIDRGGVGGGSNDGDGGDGGGDGDVGVGVGSAGASEYGKHGDTID</sequence>
<accession>A0A0R3VY56</accession>
<gene>
    <name evidence="3" type="ORF">TASK_LOCUS2351</name>
</gene>
<feature type="chain" id="PRO_5043132500" evidence="2">
    <location>
        <begin position="26"/>
        <end position="126"/>
    </location>
</feature>
<dbReference type="EMBL" id="UYRS01001497">
    <property type="protein sequence ID" value="VDK24935.1"/>
    <property type="molecule type" value="Genomic_DNA"/>
</dbReference>
<proteinExistence type="predicted"/>
<dbReference type="WBParaSite" id="TASK_0000235001-mRNA-1">
    <property type="protein sequence ID" value="TASK_0000235001-mRNA-1"/>
    <property type="gene ID" value="TASK_0000235001"/>
</dbReference>
<evidence type="ECO:0000313" key="3">
    <source>
        <dbReference type="EMBL" id="VDK24935.1"/>
    </source>
</evidence>
<keyword evidence="4" id="KW-1185">Reference proteome</keyword>
<evidence type="ECO:0000313" key="5">
    <source>
        <dbReference type="WBParaSite" id="TASK_0000235001-mRNA-1"/>
    </source>
</evidence>
<keyword evidence="2" id="KW-0732">Signal</keyword>
<dbReference type="AlphaFoldDB" id="A0A0R3VY56"/>
<name>A0A0R3VY56_TAEAS</name>
<dbReference type="Proteomes" id="UP000282613">
    <property type="component" value="Unassembled WGS sequence"/>
</dbReference>
<organism evidence="5">
    <name type="scientific">Taenia asiatica</name>
    <name type="common">Asian tapeworm</name>
    <dbReference type="NCBI Taxonomy" id="60517"/>
    <lineage>
        <taxon>Eukaryota</taxon>
        <taxon>Metazoa</taxon>
        <taxon>Spiralia</taxon>
        <taxon>Lophotrochozoa</taxon>
        <taxon>Platyhelminthes</taxon>
        <taxon>Cestoda</taxon>
        <taxon>Eucestoda</taxon>
        <taxon>Cyclophyllidea</taxon>
        <taxon>Taeniidae</taxon>
        <taxon>Taenia</taxon>
    </lineage>
</organism>
<reference evidence="5" key="1">
    <citation type="submission" date="2017-02" db="UniProtKB">
        <authorList>
            <consortium name="WormBaseParasite"/>
        </authorList>
    </citation>
    <scope>IDENTIFICATION</scope>
</reference>